<dbReference type="Proteomes" id="UP000095759">
    <property type="component" value="Unassembled WGS sequence"/>
</dbReference>
<keyword evidence="2" id="KW-1185">Reference proteome</keyword>
<dbReference type="RefSeq" id="WP_069935768.1">
    <property type="nucleotide sequence ID" value="NZ_MEHJ01000001.1"/>
</dbReference>
<evidence type="ECO:0000313" key="2">
    <source>
        <dbReference type="Proteomes" id="UP000095759"/>
    </source>
</evidence>
<organism evidence="1 2">
    <name type="scientific">Streptomyces agglomeratus</name>
    <dbReference type="NCBI Taxonomy" id="285458"/>
    <lineage>
        <taxon>Bacteria</taxon>
        <taxon>Bacillati</taxon>
        <taxon>Actinomycetota</taxon>
        <taxon>Actinomycetes</taxon>
        <taxon>Kitasatosporales</taxon>
        <taxon>Streptomycetaceae</taxon>
        <taxon>Streptomyces</taxon>
    </lineage>
</organism>
<evidence type="ECO:0000313" key="1">
    <source>
        <dbReference type="EMBL" id="OEJ28916.1"/>
    </source>
</evidence>
<dbReference type="AlphaFoldDB" id="A0A1E5PHD2"/>
<comment type="caution">
    <text evidence="1">The sequence shown here is derived from an EMBL/GenBank/DDBJ whole genome shotgun (WGS) entry which is preliminary data.</text>
</comment>
<reference evidence="1 2" key="1">
    <citation type="submission" date="2016-08" db="EMBL/GenBank/DDBJ databases">
        <title>Complete genome sequence of Streptomyces agglomeratus strain 6-3-2, a novel anti-MRSA actinomycete isolated from Wuli of Tebit, China.</title>
        <authorList>
            <person name="Chen X."/>
        </authorList>
    </citation>
    <scope>NUCLEOTIDE SEQUENCE [LARGE SCALE GENOMIC DNA]</scope>
    <source>
        <strain evidence="1 2">6-3-2</strain>
    </source>
</reference>
<name>A0A1E5PHD2_9ACTN</name>
<accession>A0A1E5PHD2</accession>
<proteinExistence type="predicted"/>
<dbReference type="EMBL" id="MEHJ01000001">
    <property type="protein sequence ID" value="OEJ28916.1"/>
    <property type="molecule type" value="Genomic_DNA"/>
</dbReference>
<gene>
    <name evidence="1" type="ORF">AS594_35335</name>
</gene>
<sequence>MRGGVRTAHPSLASLYGALAEHEKAQAYPEAIEAAHADFAALHARSQGDHIPQPRHHVPAVNP</sequence>
<protein>
    <submittedName>
        <fullName evidence="1">Uncharacterized protein</fullName>
    </submittedName>
</protein>